<reference evidence="1" key="1">
    <citation type="journal article" date="2015" name="Nature">
        <title>Complex archaea that bridge the gap between prokaryotes and eukaryotes.</title>
        <authorList>
            <person name="Spang A."/>
            <person name="Saw J.H."/>
            <person name="Jorgensen S.L."/>
            <person name="Zaremba-Niedzwiedzka K."/>
            <person name="Martijn J."/>
            <person name="Lind A.E."/>
            <person name="van Eijk R."/>
            <person name="Schleper C."/>
            <person name="Guy L."/>
            <person name="Ettema T.J."/>
        </authorList>
    </citation>
    <scope>NUCLEOTIDE SEQUENCE</scope>
</reference>
<dbReference type="AlphaFoldDB" id="A0A0F9KDM7"/>
<organism evidence="1">
    <name type="scientific">marine sediment metagenome</name>
    <dbReference type="NCBI Taxonomy" id="412755"/>
    <lineage>
        <taxon>unclassified sequences</taxon>
        <taxon>metagenomes</taxon>
        <taxon>ecological metagenomes</taxon>
    </lineage>
</organism>
<dbReference type="EMBL" id="LAZR01015379">
    <property type="protein sequence ID" value="KKM13430.1"/>
    <property type="molecule type" value="Genomic_DNA"/>
</dbReference>
<protein>
    <submittedName>
        <fullName evidence="1">Uncharacterized protein</fullName>
    </submittedName>
</protein>
<evidence type="ECO:0000313" key="1">
    <source>
        <dbReference type="EMBL" id="KKM13430.1"/>
    </source>
</evidence>
<accession>A0A0F9KDM7</accession>
<gene>
    <name evidence="1" type="ORF">LCGC14_1716270</name>
</gene>
<proteinExistence type="predicted"/>
<name>A0A0F9KDM7_9ZZZZ</name>
<comment type="caution">
    <text evidence="1">The sequence shown here is derived from an EMBL/GenBank/DDBJ whole genome shotgun (WGS) entry which is preliminary data.</text>
</comment>
<sequence length="90" mass="10312">MYKVTLRDCSEADNRYTAFTELFAESHEDLRAIVTLAPGVGYEIVSVKETETPLQTVSEFLEENQEKIKPKDLVFGVDCDDEDNTYKKED</sequence>